<evidence type="ECO:0000256" key="1">
    <source>
        <dbReference type="ARBA" id="ARBA00022690"/>
    </source>
</evidence>
<gene>
    <name evidence="5" type="ORF">ABB30_03585</name>
</gene>
<comment type="caution">
    <text evidence="5">The sequence shown here is derived from an EMBL/GenBank/DDBJ whole genome shotgun (WGS) entry which is preliminary data.</text>
</comment>
<dbReference type="Pfam" id="PF09394">
    <property type="entry name" value="Inhibitor_I42"/>
    <property type="match status" value="1"/>
</dbReference>
<evidence type="ECO:0000256" key="2">
    <source>
        <dbReference type="ARBA" id="ARBA00022704"/>
    </source>
</evidence>
<dbReference type="PANTHER" id="PTHR36530:SF1">
    <property type="entry name" value="AMOEBIASIN-1"/>
    <property type="match status" value="1"/>
</dbReference>
<keyword evidence="3" id="KW-0732">Signal</keyword>
<sequence length="143" mass="15070">MRLPALLGLLPLLATACQSVPPTEAPPPPQPAHAEPVIPAVAGTTTELATGELLRVTLEGNPSTGHVWAVDGALPAQLEEVSGLPDGPDTPASAVPMVGAPQTQWLHFRAMQRGSAELRLRWHRPWEGDAAPARTASYTITVR</sequence>
<reference evidence="5 6" key="1">
    <citation type="submission" date="2015-05" db="EMBL/GenBank/DDBJ databases">
        <title>Genome sequencing and analysis of members of genus Stenotrophomonas.</title>
        <authorList>
            <person name="Patil P.P."/>
            <person name="Midha S."/>
            <person name="Patil P.B."/>
        </authorList>
    </citation>
    <scope>NUCLEOTIDE SEQUENCE [LARGE SCALE GENOMIC DNA]</scope>
    <source>
        <strain evidence="5 6">DSM 24757</strain>
    </source>
</reference>
<keyword evidence="1" id="KW-0646">Protease inhibitor</keyword>
<dbReference type="PATRIC" id="fig|336566.3.peg.47"/>
<dbReference type="SUPFAM" id="SSF141066">
    <property type="entry name" value="ICP-like"/>
    <property type="match status" value="1"/>
</dbReference>
<name>A0A0R0D7R7_9GAMM</name>
<accession>A0A0R0D7R7</accession>
<dbReference type="OrthoDB" id="670336at2"/>
<proteinExistence type="predicted"/>
<dbReference type="InterPro" id="IPR036331">
    <property type="entry name" value="Chagasin-like_sf"/>
</dbReference>
<dbReference type="EMBL" id="LDJM01000010">
    <property type="protein sequence ID" value="KRG78409.1"/>
    <property type="molecule type" value="Genomic_DNA"/>
</dbReference>
<organism evidence="5 6">
    <name type="scientific">Stenotrophomonas ginsengisoli</name>
    <dbReference type="NCBI Taxonomy" id="336566"/>
    <lineage>
        <taxon>Bacteria</taxon>
        <taxon>Pseudomonadati</taxon>
        <taxon>Pseudomonadota</taxon>
        <taxon>Gammaproteobacteria</taxon>
        <taxon>Lysobacterales</taxon>
        <taxon>Lysobacteraceae</taxon>
        <taxon>Stenotrophomonas</taxon>
    </lineage>
</organism>
<dbReference type="GO" id="GO:0004869">
    <property type="term" value="F:cysteine-type endopeptidase inhibitor activity"/>
    <property type="evidence" value="ECO:0007669"/>
    <property type="project" value="UniProtKB-KW"/>
</dbReference>
<dbReference type="RefSeq" id="WP_057636946.1">
    <property type="nucleotide sequence ID" value="NZ_LDJM01000010.1"/>
</dbReference>
<keyword evidence="2" id="KW-0789">Thiol protease inhibitor</keyword>
<feature type="chain" id="PRO_5006395239" description="Proteinase inhibitor I42 chagasin domain-containing protein" evidence="3">
    <location>
        <begin position="17"/>
        <end position="143"/>
    </location>
</feature>
<evidence type="ECO:0000313" key="5">
    <source>
        <dbReference type="EMBL" id="KRG78409.1"/>
    </source>
</evidence>
<dbReference type="InterPro" id="IPR052781">
    <property type="entry name" value="Cys_protease_inhibitor_I42"/>
</dbReference>
<dbReference type="AlphaFoldDB" id="A0A0R0D7R7"/>
<dbReference type="PANTHER" id="PTHR36530">
    <property type="entry name" value="INHIBITOR OF CYSTEINE PEPTIDASE"/>
    <property type="match status" value="1"/>
</dbReference>
<evidence type="ECO:0000313" key="6">
    <source>
        <dbReference type="Proteomes" id="UP000050956"/>
    </source>
</evidence>
<evidence type="ECO:0000259" key="4">
    <source>
        <dbReference type="Pfam" id="PF09394"/>
    </source>
</evidence>
<protein>
    <recommendedName>
        <fullName evidence="4">Proteinase inhibitor I42 chagasin domain-containing protein</fullName>
    </recommendedName>
</protein>
<feature type="domain" description="Proteinase inhibitor I42 chagasin" evidence="4">
    <location>
        <begin position="48"/>
        <end position="140"/>
    </location>
</feature>
<feature type="signal peptide" evidence="3">
    <location>
        <begin position="1"/>
        <end position="16"/>
    </location>
</feature>
<evidence type="ECO:0000256" key="3">
    <source>
        <dbReference type="SAM" id="SignalP"/>
    </source>
</evidence>
<keyword evidence="6" id="KW-1185">Reference proteome</keyword>
<dbReference type="Proteomes" id="UP000050956">
    <property type="component" value="Unassembled WGS sequence"/>
</dbReference>
<dbReference type="Gene3D" id="2.60.40.2020">
    <property type="match status" value="1"/>
</dbReference>
<dbReference type="PROSITE" id="PS51257">
    <property type="entry name" value="PROKAR_LIPOPROTEIN"/>
    <property type="match status" value="1"/>
</dbReference>
<dbReference type="InterPro" id="IPR018990">
    <property type="entry name" value="Prot_inh_I42_chagasin"/>
</dbReference>